<feature type="domain" description="Flagellar basal body rod protein N-terminal" evidence="9">
    <location>
        <begin position="11"/>
        <end position="37"/>
    </location>
</feature>
<dbReference type="Pfam" id="PF22638">
    <property type="entry name" value="FlgK_D1"/>
    <property type="match status" value="1"/>
</dbReference>
<dbReference type="Pfam" id="PF06429">
    <property type="entry name" value="Flg_bbr_C"/>
    <property type="match status" value="1"/>
</dbReference>
<comment type="subcellular location">
    <subcellularLocation>
        <location evidence="1 7">Bacterial flagellum</location>
    </subcellularLocation>
    <subcellularLocation>
        <location evidence="2 7">Secreted</location>
    </subcellularLocation>
</comment>
<evidence type="ECO:0000259" key="10">
    <source>
        <dbReference type="Pfam" id="PF06429"/>
    </source>
</evidence>
<proteinExistence type="inferred from homology"/>
<feature type="compositionally biased region" description="Polar residues" evidence="8">
    <location>
        <begin position="336"/>
        <end position="349"/>
    </location>
</feature>
<reference evidence="12 13" key="2">
    <citation type="journal article" date="2010" name="Stand. Genomic Sci.">
        <title>Complete genome sequence of Desulfohalobium retbaense type strain (HR(100)).</title>
        <authorList>
            <person name="Spring S."/>
            <person name="Nolan M."/>
            <person name="Lapidus A."/>
            <person name="Glavina Del Rio T."/>
            <person name="Copeland A."/>
            <person name="Tice H."/>
            <person name="Cheng J.F."/>
            <person name="Lucas S."/>
            <person name="Land M."/>
            <person name="Chen F."/>
            <person name="Bruce D."/>
            <person name="Goodwin L."/>
            <person name="Pitluck S."/>
            <person name="Ivanova N."/>
            <person name="Mavromatis K."/>
            <person name="Mikhailova N."/>
            <person name="Pati A."/>
            <person name="Chen A."/>
            <person name="Palaniappan K."/>
            <person name="Hauser L."/>
            <person name="Chang Y.J."/>
            <person name="Jeffries C.D."/>
            <person name="Munk C."/>
            <person name="Kiss H."/>
            <person name="Chain P."/>
            <person name="Han C."/>
            <person name="Brettin T."/>
            <person name="Detter J.C."/>
            <person name="Schuler E."/>
            <person name="Goker M."/>
            <person name="Rohde M."/>
            <person name="Bristow J."/>
            <person name="Eisen J.A."/>
            <person name="Markowitz V."/>
            <person name="Hugenholtz P."/>
            <person name="Kyrpides N.C."/>
            <person name="Klenk H.P."/>
        </authorList>
    </citation>
    <scope>NUCLEOTIDE SEQUENCE [LARGE SCALE GENOMIC DNA]</scope>
    <source>
        <strain evidence="12 13">DSM 5692</strain>
    </source>
</reference>
<evidence type="ECO:0000256" key="4">
    <source>
        <dbReference type="ARBA" id="ARBA00016244"/>
    </source>
</evidence>
<dbReference type="STRING" id="485915.Dret_0602"/>
<evidence type="ECO:0000256" key="2">
    <source>
        <dbReference type="ARBA" id="ARBA00004613"/>
    </source>
</evidence>
<dbReference type="KEGG" id="drt:Dret_0602"/>
<feature type="region of interest" description="Disordered" evidence="8">
    <location>
        <begin position="336"/>
        <end position="362"/>
    </location>
</feature>
<organism evidence="12 13">
    <name type="scientific">Desulfohalobium retbaense (strain ATCC 49708 / DSM 5692 / JCM 16813 / HR100)</name>
    <dbReference type="NCBI Taxonomy" id="485915"/>
    <lineage>
        <taxon>Bacteria</taxon>
        <taxon>Pseudomonadati</taxon>
        <taxon>Thermodesulfobacteriota</taxon>
        <taxon>Desulfovibrionia</taxon>
        <taxon>Desulfovibrionales</taxon>
        <taxon>Desulfohalobiaceae</taxon>
        <taxon>Desulfohalobium</taxon>
    </lineage>
</organism>
<keyword evidence="13" id="KW-1185">Reference proteome</keyword>
<dbReference type="InterPro" id="IPR002371">
    <property type="entry name" value="FlgK"/>
</dbReference>
<comment type="similarity">
    <text evidence="3 7">Belongs to the flagella basal body rod proteins family.</text>
</comment>
<dbReference type="HOGENOM" id="CLU_012762_1_3_7"/>
<keyword evidence="12" id="KW-0969">Cilium</keyword>
<dbReference type="InterPro" id="IPR001444">
    <property type="entry name" value="Flag_bb_rod_N"/>
</dbReference>
<evidence type="ECO:0000256" key="8">
    <source>
        <dbReference type="SAM" id="MobiDB-lite"/>
    </source>
</evidence>
<evidence type="ECO:0000259" key="11">
    <source>
        <dbReference type="Pfam" id="PF22638"/>
    </source>
</evidence>
<dbReference type="GO" id="GO:0005198">
    <property type="term" value="F:structural molecule activity"/>
    <property type="evidence" value="ECO:0007669"/>
    <property type="project" value="UniProtKB-UniRule"/>
</dbReference>
<accession>C8WYY3</accession>
<keyword evidence="6 7" id="KW-0975">Bacterial flagellum</keyword>
<evidence type="ECO:0000256" key="7">
    <source>
        <dbReference type="RuleBase" id="RU362065"/>
    </source>
</evidence>
<dbReference type="NCBIfam" id="TIGR02492">
    <property type="entry name" value="flgK_ends"/>
    <property type="match status" value="1"/>
</dbReference>
<keyword evidence="12" id="KW-0966">Cell projection</keyword>
<name>C8WYY3_DESRD</name>
<dbReference type="EMBL" id="CP001734">
    <property type="protein sequence ID" value="ACV67899.1"/>
    <property type="molecule type" value="Genomic_DNA"/>
</dbReference>
<dbReference type="eggNOG" id="COG1256">
    <property type="taxonomic scope" value="Bacteria"/>
</dbReference>
<dbReference type="InterPro" id="IPR053927">
    <property type="entry name" value="FlgK_helical"/>
</dbReference>
<dbReference type="OrthoDB" id="9802553at2"/>
<dbReference type="PANTHER" id="PTHR30033:SF1">
    <property type="entry name" value="FLAGELLAR HOOK-ASSOCIATED PROTEIN 1"/>
    <property type="match status" value="1"/>
</dbReference>
<dbReference type="PROSITE" id="PS00588">
    <property type="entry name" value="FLAGELLA_BB_ROD"/>
    <property type="match status" value="1"/>
</dbReference>
<dbReference type="SUPFAM" id="SSF64518">
    <property type="entry name" value="Phase 1 flagellin"/>
    <property type="match status" value="1"/>
</dbReference>
<dbReference type="PRINTS" id="PR01005">
    <property type="entry name" value="FLGHOOKAP1"/>
</dbReference>
<dbReference type="GO" id="GO:0009424">
    <property type="term" value="C:bacterial-type flagellum hook"/>
    <property type="evidence" value="ECO:0007669"/>
    <property type="project" value="UniProtKB-UniRule"/>
</dbReference>
<protein>
    <recommendedName>
        <fullName evidence="4 7">Flagellar hook-associated protein 1</fullName>
        <shortName evidence="7">HAP1</shortName>
    </recommendedName>
</protein>
<dbReference type="GO" id="GO:0005576">
    <property type="term" value="C:extracellular region"/>
    <property type="evidence" value="ECO:0007669"/>
    <property type="project" value="UniProtKB-SubCell"/>
</dbReference>
<reference evidence="13" key="1">
    <citation type="submission" date="2009-09" db="EMBL/GenBank/DDBJ databases">
        <title>The complete chromosome of Desulfohalobium retbaense DSM 5692.</title>
        <authorList>
            <consortium name="US DOE Joint Genome Institute (JGI-PGF)"/>
            <person name="Lucas S."/>
            <person name="Copeland A."/>
            <person name="Lapidus A."/>
            <person name="Glavina del Rio T."/>
            <person name="Dalin E."/>
            <person name="Tice H."/>
            <person name="Bruce D."/>
            <person name="Goodwin L."/>
            <person name="Pitluck S."/>
            <person name="Kyrpides N."/>
            <person name="Mavromatis K."/>
            <person name="Ivanova N."/>
            <person name="Mikhailova N."/>
            <person name="Munk A.C."/>
            <person name="Brettin T."/>
            <person name="Detter J.C."/>
            <person name="Han C."/>
            <person name="Tapia R."/>
            <person name="Larimer F."/>
            <person name="Land M."/>
            <person name="Hauser L."/>
            <person name="Markowitz V."/>
            <person name="Cheng J.-F."/>
            <person name="Hugenholtz P."/>
            <person name="Woyke T."/>
            <person name="Wu D."/>
            <person name="Spring S."/>
            <person name="Klenk H.-P."/>
            <person name="Eisen J.A."/>
        </authorList>
    </citation>
    <scope>NUCLEOTIDE SEQUENCE [LARGE SCALE GENOMIC DNA]</scope>
    <source>
        <strain evidence="13">DSM 5692</strain>
    </source>
</reference>
<evidence type="ECO:0000313" key="12">
    <source>
        <dbReference type="EMBL" id="ACV67899.1"/>
    </source>
</evidence>
<evidence type="ECO:0000256" key="1">
    <source>
        <dbReference type="ARBA" id="ARBA00004365"/>
    </source>
</evidence>
<dbReference type="Pfam" id="PF00460">
    <property type="entry name" value="Flg_bb_rod"/>
    <property type="match status" value="1"/>
</dbReference>
<sequence length="560" mass="59184">MAGILSALHLGQTGMAASQKALEVVGNNVSNVSTEGYSRQTIESSALPTLQRGGLSFGQGVEVSSIERESNMFILERLRAAADQLGNAEAKASPLTDLERILSIDEGGLSDSIDDFFGAWQDLSLNPGGETEREIVLRSAEVLQTEFNQKMTSLDKLRQSIDSELNTQIAGINAKLGQVAKLNATVQQGLAVGKNPNTALDQRDVLLQELAQRLGATAVEGDNGAVSVQLAGGQTLVQDTSAFTLQAANSGGVVQDFSLEIGSTTIDLSREDFGGGFGGLLNVRDEVVTGVQDEMVNLRSSLIQAVNGQHTQGTDLDGDTGNNFFEPVTHFKSASFGTKTAPANTTGSDSDVKVEFSDGTDKSITIPDGTTFEGVAEAINDANVGVKATVAGTSGDYELRIASTDPDTTITTITNPSSNLQSPLLSWTQDGGGGDSGLQLAIENTGDIAAGESDAPGDNRNAQKMAGLKNEKMVNGRYTAIDFYGKVAADVGVAGQQNDFNRSSFQNTVDQLEARRQEISGVSINESMIKLQRYQKAFQASAQYLTTADEMMQTLLNIKR</sequence>
<gene>
    <name evidence="7" type="primary">flgK</name>
    <name evidence="12" type="ordered locus">Dret_0602</name>
</gene>
<evidence type="ECO:0000256" key="3">
    <source>
        <dbReference type="ARBA" id="ARBA00009677"/>
    </source>
</evidence>
<evidence type="ECO:0000256" key="5">
    <source>
        <dbReference type="ARBA" id="ARBA00022525"/>
    </source>
</evidence>
<dbReference type="GO" id="GO:0044780">
    <property type="term" value="P:bacterial-type flagellum assembly"/>
    <property type="evidence" value="ECO:0007669"/>
    <property type="project" value="InterPro"/>
</dbReference>
<evidence type="ECO:0000256" key="6">
    <source>
        <dbReference type="ARBA" id="ARBA00023143"/>
    </source>
</evidence>
<evidence type="ECO:0000313" key="13">
    <source>
        <dbReference type="Proteomes" id="UP000001052"/>
    </source>
</evidence>
<keyword evidence="12" id="KW-0282">Flagellum</keyword>
<dbReference type="PANTHER" id="PTHR30033">
    <property type="entry name" value="FLAGELLAR HOOK-ASSOCIATED PROTEIN 1"/>
    <property type="match status" value="1"/>
</dbReference>
<evidence type="ECO:0000259" key="9">
    <source>
        <dbReference type="Pfam" id="PF00460"/>
    </source>
</evidence>
<dbReference type="RefSeq" id="WP_015751057.1">
    <property type="nucleotide sequence ID" value="NC_013223.1"/>
</dbReference>
<dbReference type="eggNOG" id="COG1749">
    <property type="taxonomic scope" value="Bacteria"/>
</dbReference>
<dbReference type="InterPro" id="IPR019776">
    <property type="entry name" value="Flagellar_basal_body_rod_CS"/>
</dbReference>
<dbReference type="InterPro" id="IPR010930">
    <property type="entry name" value="Flg_bb/hook_C_dom"/>
</dbReference>
<feature type="domain" description="Flagellar basal-body/hook protein C-terminal" evidence="10">
    <location>
        <begin position="517"/>
        <end position="558"/>
    </location>
</feature>
<feature type="compositionally biased region" description="Basic and acidic residues" evidence="8">
    <location>
        <begin position="350"/>
        <end position="361"/>
    </location>
</feature>
<dbReference type="Proteomes" id="UP000001052">
    <property type="component" value="Chromosome"/>
</dbReference>
<feature type="domain" description="Flagellar hook-associated protein FlgK helical" evidence="11">
    <location>
        <begin position="95"/>
        <end position="325"/>
    </location>
</feature>
<dbReference type="AlphaFoldDB" id="C8WYY3"/>
<keyword evidence="5 7" id="KW-0964">Secreted</keyword>